<dbReference type="PANTHER" id="PTHR23508">
    <property type="entry name" value="CARBOXYLIC ACID TRANSPORTER PROTEIN HOMOLOG"/>
    <property type="match status" value="1"/>
</dbReference>
<keyword evidence="3 5" id="KW-1133">Transmembrane helix</keyword>
<accession>A0ABQ6PC19</accession>
<comment type="caution">
    <text evidence="7">The sequence shown here is derived from an EMBL/GenBank/DDBJ whole genome shotgun (WGS) entry which is preliminary data.</text>
</comment>
<feature type="transmembrane region" description="Helical" evidence="5">
    <location>
        <begin position="183"/>
        <end position="205"/>
    </location>
</feature>
<dbReference type="InterPro" id="IPR005829">
    <property type="entry name" value="Sugar_transporter_CS"/>
</dbReference>
<feature type="transmembrane region" description="Helical" evidence="5">
    <location>
        <begin position="29"/>
        <end position="54"/>
    </location>
</feature>
<feature type="transmembrane region" description="Helical" evidence="5">
    <location>
        <begin position="327"/>
        <end position="347"/>
    </location>
</feature>
<dbReference type="InterPro" id="IPR020846">
    <property type="entry name" value="MFS_dom"/>
</dbReference>
<feature type="transmembrane region" description="Helical" evidence="5">
    <location>
        <begin position="387"/>
        <end position="406"/>
    </location>
</feature>
<dbReference type="Gene3D" id="1.20.1250.20">
    <property type="entry name" value="MFS general substrate transporter like domains"/>
    <property type="match status" value="1"/>
</dbReference>
<comment type="subcellular location">
    <subcellularLocation>
        <location evidence="1">Membrane</location>
        <topology evidence="1">Multi-pass membrane protein</topology>
    </subcellularLocation>
</comment>
<feature type="domain" description="Major facilitator superfamily (MFS) profile" evidence="6">
    <location>
        <begin position="31"/>
        <end position="443"/>
    </location>
</feature>
<proteinExistence type="predicted"/>
<reference evidence="7 8" key="1">
    <citation type="submission" date="2023-06" db="EMBL/GenBank/DDBJ databases">
        <title>Draft genome sequence of Novosphingobium sp. strain IK01.</title>
        <authorList>
            <person name="Hatamoto M."/>
            <person name="Ikarashi T."/>
            <person name="Yamaguchi T."/>
        </authorList>
    </citation>
    <scope>NUCLEOTIDE SEQUENCE [LARGE SCALE GENOMIC DNA]</scope>
    <source>
        <strain evidence="7 8">IK01</strain>
    </source>
</reference>
<feature type="transmembrane region" description="Helical" evidence="5">
    <location>
        <begin position="301"/>
        <end position="320"/>
    </location>
</feature>
<feature type="transmembrane region" description="Helical" evidence="5">
    <location>
        <begin position="258"/>
        <end position="281"/>
    </location>
</feature>
<evidence type="ECO:0000313" key="8">
    <source>
        <dbReference type="Proteomes" id="UP001187221"/>
    </source>
</evidence>
<evidence type="ECO:0000259" key="6">
    <source>
        <dbReference type="PROSITE" id="PS50850"/>
    </source>
</evidence>
<name>A0ABQ6PC19_9SPHN</name>
<evidence type="ECO:0000256" key="3">
    <source>
        <dbReference type="ARBA" id="ARBA00022989"/>
    </source>
</evidence>
<dbReference type="Pfam" id="PF07690">
    <property type="entry name" value="MFS_1"/>
    <property type="match status" value="1"/>
</dbReference>
<keyword evidence="8" id="KW-1185">Reference proteome</keyword>
<dbReference type="InterPro" id="IPR036259">
    <property type="entry name" value="MFS_trans_sf"/>
</dbReference>
<dbReference type="PROSITE" id="PS50850">
    <property type="entry name" value="MFS"/>
    <property type="match status" value="1"/>
</dbReference>
<feature type="transmembrane region" description="Helical" evidence="5">
    <location>
        <begin position="97"/>
        <end position="117"/>
    </location>
</feature>
<feature type="transmembrane region" description="Helical" evidence="5">
    <location>
        <begin position="353"/>
        <end position="375"/>
    </location>
</feature>
<dbReference type="RefSeq" id="WP_317975587.1">
    <property type="nucleotide sequence ID" value="NZ_BTFW01000001.1"/>
</dbReference>
<evidence type="ECO:0000256" key="1">
    <source>
        <dbReference type="ARBA" id="ARBA00004141"/>
    </source>
</evidence>
<dbReference type="PROSITE" id="PS00216">
    <property type="entry name" value="SUGAR_TRANSPORT_1"/>
    <property type="match status" value="1"/>
</dbReference>
<dbReference type="Proteomes" id="UP001187221">
    <property type="component" value="Unassembled WGS sequence"/>
</dbReference>
<dbReference type="EMBL" id="BTFW01000001">
    <property type="protein sequence ID" value="GMM61962.1"/>
    <property type="molecule type" value="Genomic_DNA"/>
</dbReference>
<dbReference type="PANTHER" id="PTHR23508:SF10">
    <property type="entry name" value="CARBOXYLIC ACID TRANSPORTER PROTEIN HOMOLOG"/>
    <property type="match status" value="1"/>
</dbReference>
<keyword evidence="4 5" id="KW-0472">Membrane</keyword>
<evidence type="ECO:0000256" key="5">
    <source>
        <dbReference type="SAM" id="Phobius"/>
    </source>
</evidence>
<protein>
    <submittedName>
        <fullName evidence="7">MFS transporter</fullName>
    </submittedName>
</protein>
<feature type="transmembrane region" description="Helical" evidence="5">
    <location>
        <begin position="66"/>
        <end position="85"/>
    </location>
</feature>
<evidence type="ECO:0000313" key="7">
    <source>
        <dbReference type="EMBL" id="GMM61962.1"/>
    </source>
</evidence>
<organism evidence="7 8">
    <name type="scientific">Novosphingobium pituita</name>
    <dbReference type="NCBI Taxonomy" id="3056842"/>
    <lineage>
        <taxon>Bacteria</taxon>
        <taxon>Pseudomonadati</taxon>
        <taxon>Pseudomonadota</taxon>
        <taxon>Alphaproteobacteria</taxon>
        <taxon>Sphingomonadales</taxon>
        <taxon>Sphingomonadaceae</taxon>
        <taxon>Novosphingobium</taxon>
    </lineage>
</organism>
<keyword evidence="2 5" id="KW-0812">Transmembrane</keyword>
<feature type="transmembrane region" description="Helical" evidence="5">
    <location>
        <begin position="155"/>
        <end position="177"/>
    </location>
</feature>
<dbReference type="SUPFAM" id="SSF103473">
    <property type="entry name" value="MFS general substrate transporter"/>
    <property type="match status" value="1"/>
</dbReference>
<gene>
    <name evidence="7" type="ORF">NUTIK01_27390</name>
</gene>
<dbReference type="InterPro" id="IPR011701">
    <property type="entry name" value="MFS"/>
</dbReference>
<feature type="transmembrane region" description="Helical" evidence="5">
    <location>
        <begin position="123"/>
        <end position="143"/>
    </location>
</feature>
<evidence type="ECO:0000256" key="2">
    <source>
        <dbReference type="ARBA" id="ARBA00022692"/>
    </source>
</evidence>
<feature type="transmembrane region" description="Helical" evidence="5">
    <location>
        <begin position="412"/>
        <end position="438"/>
    </location>
</feature>
<evidence type="ECO:0000256" key="4">
    <source>
        <dbReference type="ARBA" id="ARBA00023136"/>
    </source>
</evidence>
<sequence>MRDDSLFDNRLRDDPREVIHHSPMGLRQWVAVALMIGLNALDGFDVLSSAFAAPGIAREWGVGRDALGVVLSMELIGMGFGSIVMGGAADRFGRRPTILACLVVMTLGMGLATTATGPAMLGGWRLLTGLGIGGMLAATNAVVAEISSVKGRSLALSLMVIGYPLGATVGGMIAAVLLRSGEWRHVFAFGALATACFLPLVHVFVPETPAWFLARRPTDALARINRSLAAFRLPAALALPPVEPAGARAGLLDILRPGLVGTTVLLTLGYAFHCVTFYYILKWSPKIVADFGYTQAQAASVLVWANLGGALGGGLFGLLMHRFGIKWPTIGVLVAGSLAVCVFGLGASSLDGWRFAVFCTGFTTNAAMVGFYAAFAHGFPARVRATGTGFAIGAGRIGAAGSPILAGELFHAAGLSLLTVSVVMALGSLAAAGALLMLRLREA</sequence>